<keyword evidence="10" id="KW-0812">Transmembrane</keyword>
<dbReference type="Gene3D" id="1.10.620.20">
    <property type="entry name" value="Ribonucleotide Reductase, subunit A"/>
    <property type="match status" value="1"/>
</dbReference>
<evidence type="ECO:0000256" key="7">
    <source>
        <dbReference type="ARBA" id="ARBA00023004"/>
    </source>
</evidence>
<dbReference type="EMBL" id="CAIIGD010000011">
    <property type="protein sequence ID" value="CAC8232663.1"/>
    <property type="molecule type" value="Genomic_DNA"/>
</dbReference>
<evidence type="ECO:0000313" key="27">
    <source>
        <dbReference type="Proteomes" id="UP000505390"/>
    </source>
</evidence>
<dbReference type="EMBL" id="CACTQT010000014">
    <property type="protein sequence ID" value="CAA4391021.1"/>
    <property type="molecule type" value="Genomic_DNA"/>
</dbReference>
<dbReference type="CDD" id="cd01049">
    <property type="entry name" value="RNRR2"/>
    <property type="match status" value="1"/>
</dbReference>
<evidence type="ECO:0000256" key="1">
    <source>
        <dbReference type="ARBA" id="ARBA00001962"/>
    </source>
</evidence>
<evidence type="ECO:0000313" key="21">
    <source>
        <dbReference type="Proteomes" id="UP000442696"/>
    </source>
</evidence>
<reference evidence="21 22" key="2">
    <citation type="submission" date="2019-12" db="EMBL/GenBank/DDBJ databases">
        <authorList>
            <consortium name="Pathogen Informatics"/>
        </authorList>
    </citation>
    <scope>NUCLEOTIDE SEQUENCE [LARGE SCALE GENOMIC DNA]</scope>
    <source>
        <strain evidence="18 28">MOS105</strain>
        <strain evidence="12 24">S040_N01_C01</strain>
        <strain evidence="11 22">S087_N01_C01</strain>
        <strain evidence="17 27">SG160</strain>
        <strain evidence="15 26">T012_N10_C04</strain>
        <strain evidence="13 21">T012_N16_C08</strain>
        <strain evidence="14 23">T065_N03_C06</strain>
        <strain evidence="16 25">T197_A02_C01</strain>
    </source>
</reference>
<dbReference type="Proteomes" id="UP000442696">
    <property type="component" value="Unassembled WGS sequence"/>
</dbReference>
<dbReference type="PANTHER" id="PTHR23409">
    <property type="entry name" value="RIBONUCLEOSIDE-DIPHOSPHATE REDUCTASE SMALL CHAIN"/>
    <property type="match status" value="1"/>
</dbReference>
<dbReference type="EMBL" id="CACTWD010000015">
    <property type="protein sequence ID" value="CAA4698747.1"/>
    <property type="molecule type" value="Genomic_DNA"/>
</dbReference>
<proteinExistence type="inferred from homology"/>
<comment type="caution">
    <text evidence="15">The sequence shown here is derived from an EMBL/GenBank/DDBJ whole genome shotgun (WGS) entry which is preliminary data.</text>
</comment>
<evidence type="ECO:0000256" key="10">
    <source>
        <dbReference type="SAM" id="Phobius"/>
    </source>
</evidence>
<keyword evidence="10" id="KW-1133">Transmembrane helix</keyword>
<evidence type="ECO:0000256" key="4">
    <source>
        <dbReference type="ARBA" id="ARBA00012274"/>
    </source>
</evidence>
<evidence type="ECO:0000256" key="2">
    <source>
        <dbReference type="ARBA" id="ARBA00009303"/>
    </source>
</evidence>
<dbReference type="EMBL" id="CACUNS010000015">
    <property type="protein sequence ID" value="CAA6114702.1"/>
    <property type="molecule type" value="Genomic_DNA"/>
</dbReference>
<accession>A0A2I7Y8Y8</accession>
<evidence type="ECO:0000256" key="5">
    <source>
        <dbReference type="ARBA" id="ARBA00022723"/>
    </source>
</evidence>
<sequence>MTREIKARATNWDKDNSIALTYWKQNVKQMWTEEEFKPSKDLSVWKTLSADEQETYVKALSGLTGLDTTQGTEGMPLLAFHYPEEIWRGVFAFMSMMENIHHKSYSHIFTSLLERKDTHYYLKEWVPANKYLNKKTKLITTNYYKLLKPNPTDREIYVAMASSIFLESFLFFSGFYYPLYLAGQGKMVHSGEIIRKIILDETIHGSGTGYAAQVIFEKFSKEEQEDIRKELMELFDQLYFNEVEYAASLYDKLGLTEDVIRYIQYNGNRALMNLGWETVFNPEPFNPIVENGLRTDTTNHDFFSVKGDGYTLALNQVPLRDKDFDFNNVISYELSNKFLQ</sequence>
<evidence type="ECO:0000256" key="8">
    <source>
        <dbReference type="ARBA" id="ARBA00023116"/>
    </source>
</evidence>
<dbReference type="AlphaFoldDB" id="A0A2I7Y8Y8"/>
<evidence type="ECO:0000313" key="16">
    <source>
        <dbReference type="EMBL" id="CAA6378513.1"/>
    </source>
</evidence>
<dbReference type="EMBL" id="CACTPI010000007">
    <property type="protein sequence ID" value="CAA4130377.1"/>
    <property type="molecule type" value="Genomic_DNA"/>
</dbReference>
<dbReference type="NCBIfam" id="TIGR04171">
    <property type="entry name" value="RNR_1b_NrdF"/>
    <property type="match status" value="1"/>
</dbReference>
<dbReference type="Proteomes" id="UP000505390">
    <property type="component" value="Unassembled WGS sequence"/>
</dbReference>
<dbReference type="EC" id="1.17.4.1" evidence="4"/>
<dbReference type="Proteomes" id="UP000507112">
    <property type="component" value="Unassembled WGS sequence"/>
</dbReference>
<evidence type="ECO:0000313" key="11">
    <source>
        <dbReference type="EMBL" id="CAA4099398.1"/>
    </source>
</evidence>
<dbReference type="GO" id="GO:0005971">
    <property type="term" value="C:ribonucleoside-diphosphate reductase complex"/>
    <property type="evidence" value="ECO:0007669"/>
    <property type="project" value="InterPro"/>
</dbReference>
<evidence type="ECO:0000313" key="20">
    <source>
        <dbReference type="Proteomes" id="UP000293434"/>
    </source>
</evidence>
<evidence type="ECO:0000313" key="15">
    <source>
        <dbReference type="EMBL" id="CAA6114702.1"/>
    </source>
</evidence>
<keyword evidence="6 15" id="KW-0560">Oxidoreductase</keyword>
<evidence type="ECO:0000313" key="23">
    <source>
        <dbReference type="Proteomes" id="UP000443506"/>
    </source>
</evidence>
<comment type="cofactor">
    <cofactor evidence="1">
        <name>Fe cation</name>
        <dbReference type="ChEBI" id="CHEBI:24875"/>
    </cofactor>
</comment>
<evidence type="ECO:0000313" key="19">
    <source>
        <dbReference type="EMBL" id="RZH93072.1"/>
    </source>
</evidence>
<evidence type="ECO:0000313" key="14">
    <source>
        <dbReference type="EMBL" id="CAA4698747.1"/>
    </source>
</evidence>
<dbReference type="InterPro" id="IPR012348">
    <property type="entry name" value="RNR-like"/>
</dbReference>
<evidence type="ECO:0000313" key="18">
    <source>
        <dbReference type="EMBL" id="CAC8232663.1"/>
    </source>
</evidence>
<evidence type="ECO:0000256" key="3">
    <source>
        <dbReference type="ARBA" id="ARBA00011209"/>
    </source>
</evidence>
<dbReference type="GO" id="GO:0046872">
    <property type="term" value="F:metal ion binding"/>
    <property type="evidence" value="ECO:0007669"/>
    <property type="project" value="UniProtKB-KW"/>
</dbReference>
<dbReference type="GO" id="GO:0004748">
    <property type="term" value="F:ribonucleoside-diphosphate reductase activity, thioredoxin disulfide as acceptor"/>
    <property type="evidence" value="ECO:0007669"/>
    <property type="project" value="UniProtKB-EC"/>
</dbReference>
<dbReference type="Proteomes" id="UP000443506">
    <property type="component" value="Unassembled WGS sequence"/>
</dbReference>
<evidence type="ECO:0000313" key="13">
    <source>
        <dbReference type="EMBL" id="CAA4391021.1"/>
    </source>
</evidence>
<dbReference type="Proteomes" id="UP000459586">
    <property type="component" value="Unassembled WGS sequence"/>
</dbReference>
<evidence type="ECO:0000313" key="12">
    <source>
        <dbReference type="EMBL" id="CAA4130377.1"/>
    </source>
</evidence>
<evidence type="ECO:0000313" key="26">
    <source>
        <dbReference type="Proteomes" id="UP000459702"/>
    </source>
</evidence>
<dbReference type="RefSeq" id="WP_000196388.1">
    <property type="nucleotide sequence ID" value="NZ_AP025249.1"/>
</dbReference>
<dbReference type="InterPro" id="IPR000358">
    <property type="entry name" value="RNR_small_fam"/>
</dbReference>
<keyword evidence="10" id="KW-0472">Membrane</keyword>
<reference evidence="19 20" key="1">
    <citation type="submission" date="2018-11" db="EMBL/GenBank/DDBJ databases">
        <title>Genomic profiling of Staphylococcus species from a Poultry farm system in KwaZulu-Natal, South Africa.</title>
        <authorList>
            <person name="Amoako D.G."/>
            <person name="Somboro A.M."/>
            <person name="Abia A.L.K."/>
            <person name="Bester L.A."/>
            <person name="Essack S.Y."/>
        </authorList>
    </citation>
    <scope>NUCLEOTIDE SEQUENCE [LARGE SCALE GENOMIC DNA]</scope>
    <source>
        <strain evidence="19 20">SA9</strain>
    </source>
</reference>
<evidence type="ECO:0000313" key="25">
    <source>
        <dbReference type="Proteomes" id="UP000459586"/>
    </source>
</evidence>
<keyword evidence="5" id="KW-0479">Metal-binding</keyword>
<dbReference type="InterPro" id="IPR009078">
    <property type="entry name" value="Ferritin-like_SF"/>
</dbReference>
<gene>
    <name evidence="15" type="primary">nrdF1_2</name>
    <name evidence="19" type="synonym">nrdF</name>
    <name evidence="19" type="ORF">EIG94_08075</name>
    <name evidence="11" type="ORF">SAMEA1029512_00857</name>
    <name evidence="12" type="ORF">SAMEA1029528_01722</name>
    <name evidence="13" type="ORF">SAMEA2078260_02255</name>
    <name evidence="15" type="ORF">SAMEA2078588_02268</name>
    <name evidence="16" type="ORF">SAMEA2080344_02298</name>
    <name evidence="14" type="ORF">SAMEA2081063_02246</name>
    <name evidence="17" type="ORF">SAMEA4008575_02490</name>
    <name evidence="18" type="ORF">SAMEA70146418_02489</name>
</gene>
<dbReference type="EMBL" id="CAIGXB010000012">
    <property type="protein sequence ID" value="CAC5808700.1"/>
    <property type="molecule type" value="Genomic_DNA"/>
</dbReference>
<dbReference type="Proteomes" id="UP000459702">
    <property type="component" value="Unassembled WGS sequence"/>
</dbReference>
<dbReference type="Proteomes" id="UP000443708">
    <property type="component" value="Unassembled WGS sequence"/>
</dbReference>
<evidence type="ECO:0000313" key="17">
    <source>
        <dbReference type="EMBL" id="CAC5808700.1"/>
    </source>
</evidence>
<evidence type="ECO:0000313" key="22">
    <source>
        <dbReference type="Proteomes" id="UP000442782"/>
    </source>
</evidence>
<evidence type="ECO:0000256" key="9">
    <source>
        <dbReference type="ARBA" id="ARBA00047754"/>
    </source>
</evidence>
<evidence type="ECO:0000313" key="28">
    <source>
        <dbReference type="Proteomes" id="UP000507112"/>
    </source>
</evidence>
<protein>
    <recommendedName>
        <fullName evidence="4">ribonucleoside-diphosphate reductase</fullName>
        <ecNumber evidence="4">1.17.4.1</ecNumber>
    </recommendedName>
</protein>
<dbReference type="GO" id="GO:0009263">
    <property type="term" value="P:deoxyribonucleotide biosynthetic process"/>
    <property type="evidence" value="ECO:0007669"/>
    <property type="project" value="UniProtKB-KW"/>
</dbReference>
<dbReference type="EMBL" id="CACURZ010000015">
    <property type="protein sequence ID" value="CAA6378513.1"/>
    <property type="molecule type" value="Genomic_DNA"/>
</dbReference>
<keyword evidence="8" id="KW-0215">Deoxyribonucleotide synthesis</keyword>
<comment type="catalytic activity">
    <reaction evidence="9">
        <text>a 2'-deoxyribonucleoside 5'-diphosphate + [thioredoxin]-disulfide + H2O = a ribonucleoside 5'-diphosphate + [thioredoxin]-dithiol</text>
        <dbReference type="Rhea" id="RHEA:23252"/>
        <dbReference type="Rhea" id="RHEA-COMP:10698"/>
        <dbReference type="Rhea" id="RHEA-COMP:10700"/>
        <dbReference type="ChEBI" id="CHEBI:15377"/>
        <dbReference type="ChEBI" id="CHEBI:29950"/>
        <dbReference type="ChEBI" id="CHEBI:50058"/>
        <dbReference type="ChEBI" id="CHEBI:57930"/>
        <dbReference type="ChEBI" id="CHEBI:73316"/>
        <dbReference type="EC" id="1.17.4.1"/>
    </reaction>
</comment>
<name>A0A2I7Y8Y8_STAAU</name>
<dbReference type="InterPro" id="IPR033909">
    <property type="entry name" value="RNR_small"/>
</dbReference>
<feature type="transmembrane region" description="Helical" evidence="10">
    <location>
        <begin position="156"/>
        <end position="177"/>
    </location>
</feature>
<organism evidence="15 26">
    <name type="scientific">Staphylococcus aureus</name>
    <dbReference type="NCBI Taxonomy" id="1280"/>
    <lineage>
        <taxon>Bacteria</taxon>
        <taxon>Bacillati</taxon>
        <taxon>Bacillota</taxon>
        <taxon>Bacilli</taxon>
        <taxon>Bacillales</taxon>
        <taxon>Staphylococcaceae</taxon>
        <taxon>Staphylococcus</taxon>
    </lineage>
</organism>
<dbReference type="EMBL" id="RQTC01000123">
    <property type="protein sequence ID" value="RZH93072.1"/>
    <property type="molecule type" value="Genomic_DNA"/>
</dbReference>
<dbReference type="EMBL" id="CACTOE010000005">
    <property type="protein sequence ID" value="CAA4099398.1"/>
    <property type="molecule type" value="Genomic_DNA"/>
</dbReference>
<dbReference type="Proteomes" id="UP000293434">
    <property type="component" value="Unassembled WGS sequence"/>
</dbReference>
<evidence type="ECO:0000256" key="6">
    <source>
        <dbReference type="ARBA" id="ARBA00023002"/>
    </source>
</evidence>
<dbReference type="Proteomes" id="UP000442782">
    <property type="component" value="Unassembled WGS sequence"/>
</dbReference>
<evidence type="ECO:0000313" key="24">
    <source>
        <dbReference type="Proteomes" id="UP000443708"/>
    </source>
</evidence>
<comment type="subunit">
    <text evidence="3">Tetramer of two alpha and two beta subunits.</text>
</comment>
<dbReference type="NCBIfam" id="NF007183">
    <property type="entry name" value="PRK09614.1-2"/>
    <property type="match status" value="1"/>
</dbReference>
<dbReference type="Pfam" id="PF00268">
    <property type="entry name" value="Ribonuc_red_sm"/>
    <property type="match status" value="1"/>
</dbReference>
<dbReference type="UniPathway" id="UPA00326"/>
<dbReference type="SUPFAM" id="SSF47240">
    <property type="entry name" value="Ferritin-like"/>
    <property type="match status" value="1"/>
</dbReference>
<comment type="similarity">
    <text evidence="2">Belongs to the ribonucleoside diphosphate reductase small chain family.</text>
</comment>
<keyword evidence="7" id="KW-0408">Iron</keyword>
<dbReference type="PANTHER" id="PTHR23409:SF18">
    <property type="entry name" value="RIBONUCLEOSIDE-DIPHOSPHATE REDUCTASE SUBUNIT M2"/>
    <property type="match status" value="1"/>
</dbReference>
<dbReference type="InterPro" id="IPR026494">
    <property type="entry name" value="RNR_NrdF-like"/>
</dbReference>